<dbReference type="Gene3D" id="3.40.50.1820">
    <property type="entry name" value="alpha/beta hydrolase"/>
    <property type="match status" value="1"/>
</dbReference>
<dbReference type="InterPro" id="IPR029058">
    <property type="entry name" value="AB_hydrolase_fold"/>
</dbReference>
<keyword evidence="2" id="KW-1185">Reference proteome</keyword>
<evidence type="ECO:0000313" key="1">
    <source>
        <dbReference type="EMBL" id="MEU1955646.1"/>
    </source>
</evidence>
<organism evidence="1 2">
    <name type="scientific">Nocardia rhamnosiphila</name>
    <dbReference type="NCBI Taxonomy" id="426716"/>
    <lineage>
        <taxon>Bacteria</taxon>
        <taxon>Bacillati</taxon>
        <taxon>Actinomycetota</taxon>
        <taxon>Actinomycetes</taxon>
        <taxon>Mycobacteriales</taxon>
        <taxon>Nocardiaceae</taxon>
        <taxon>Nocardia</taxon>
    </lineage>
</organism>
<dbReference type="Proteomes" id="UP001550628">
    <property type="component" value="Unassembled WGS sequence"/>
</dbReference>
<dbReference type="SUPFAM" id="SSF53474">
    <property type="entry name" value="alpha/beta-Hydrolases"/>
    <property type="match status" value="1"/>
</dbReference>
<accession>A0ABV2WXM7</accession>
<evidence type="ECO:0000313" key="2">
    <source>
        <dbReference type="Proteomes" id="UP001550628"/>
    </source>
</evidence>
<dbReference type="EMBL" id="JBEYBF010000026">
    <property type="protein sequence ID" value="MEU1955646.1"/>
    <property type="molecule type" value="Genomic_DNA"/>
</dbReference>
<name>A0ABV2WXM7_9NOCA</name>
<dbReference type="RefSeq" id="WP_356959654.1">
    <property type="nucleotide sequence ID" value="NZ_JBEYBD010000033.1"/>
</dbReference>
<proteinExistence type="predicted"/>
<reference evidence="1 2" key="1">
    <citation type="submission" date="2024-06" db="EMBL/GenBank/DDBJ databases">
        <title>The Natural Products Discovery Center: Release of the First 8490 Sequenced Strains for Exploring Actinobacteria Biosynthetic Diversity.</title>
        <authorList>
            <person name="Kalkreuter E."/>
            <person name="Kautsar S.A."/>
            <person name="Yang D."/>
            <person name="Bader C.D."/>
            <person name="Teijaro C.N."/>
            <person name="Fluegel L."/>
            <person name="Davis C.M."/>
            <person name="Simpson J.R."/>
            <person name="Lauterbach L."/>
            <person name="Steele A.D."/>
            <person name="Gui C."/>
            <person name="Meng S."/>
            <person name="Li G."/>
            <person name="Viehrig K."/>
            <person name="Ye F."/>
            <person name="Su P."/>
            <person name="Kiefer A.F."/>
            <person name="Nichols A."/>
            <person name="Cepeda A.J."/>
            <person name="Yan W."/>
            <person name="Fan B."/>
            <person name="Jiang Y."/>
            <person name="Adhikari A."/>
            <person name="Zheng C.-J."/>
            <person name="Schuster L."/>
            <person name="Cowan T.M."/>
            <person name="Smanski M.J."/>
            <person name="Chevrette M.G."/>
            <person name="De Carvalho L.P.S."/>
            <person name="Shen B."/>
        </authorList>
    </citation>
    <scope>NUCLEOTIDE SEQUENCE [LARGE SCALE GENOMIC DNA]</scope>
    <source>
        <strain evidence="1 2">NPDC019708</strain>
    </source>
</reference>
<evidence type="ECO:0008006" key="3">
    <source>
        <dbReference type="Google" id="ProtNLM"/>
    </source>
</evidence>
<protein>
    <recommendedName>
        <fullName evidence="3">AB hydrolase-1 domain-containing protein</fullName>
    </recommendedName>
</protein>
<comment type="caution">
    <text evidence="1">The sequence shown here is derived from an EMBL/GenBank/DDBJ whole genome shotgun (WGS) entry which is preliminary data.</text>
</comment>
<gene>
    <name evidence="1" type="ORF">ABZ510_27795</name>
</gene>
<sequence length="199" mass="21927">MGGAVAMQLAAQAPGRVRPLVLGAPAGFGREVALSLRLLTIPPLCRLATRTWSPRTARRLEKSLFYDAAMVTPERVQFGYRLARRPEGTRVLLETLTALGGPRGAHVGWRTTLLDVMADRAVTYRLWSAAGSRPAAGGTPVLDWCAQTISQLGEVHGTSGYRYLERLANIGRWRRAVRAGRRRLRRRRCARAGLRLCGL</sequence>